<feature type="region of interest" description="Disordered" evidence="1">
    <location>
        <begin position="1"/>
        <end position="78"/>
    </location>
</feature>
<evidence type="ECO:0000313" key="3">
    <source>
        <dbReference type="Proteomes" id="UP000076874"/>
    </source>
</evidence>
<comment type="caution">
    <text evidence="2">The sequence shown here is derived from an EMBL/GenBank/DDBJ whole genome shotgun (WGS) entry which is preliminary data.</text>
</comment>
<feature type="compositionally biased region" description="Gly residues" evidence="1">
    <location>
        <begin position="22"/>
        <end position="38"/>
    </location>
</feature>
<evidence type="ECO:0000313" key="2">
    <source>
        <dbReference type="EMBL" id="OAA59530.1"/>
    </source>
</evidence>
<organism evidence="2 3">
    <name type="scientific">Niveomyces insectorum RCEF 264</name>
    <dbReference type="NCBI Taxonomy" id="1081102"/>
    <lineage>
        <taxon>Eukaryota</taxon>
        <taxon>Fungi</taxon>
        <taxon>Dikarya</taxon>
        <taxon>Ascomycota</taxon>
        <taxon>Pezizomycotina</taxon>
        <taxon>Sordariomycetes</taxon>
        <taxon>Hypocreomycetidae</taxon>
        <taxon>Hypocreales</taxon>
        <taxon>Cordycipitaceae</taxon>
        <taxon>Niveomyces</taxon>
    </lineage>
</organism>
<sequence length="94" mass="9311">MDSGGGNSWSEDVKDRTADNGGRCGNGHGNGNGNGNDGGPRPAAELAEWPSEESRREADRAPVGIRPEAVQSADKAPGDIDAAVAAPAATAAAG</sequence>
<dbReference type="AlphaFoldDB" id="A0A167SDR9"/>
<proteinExistence type="predicted"/>
<dbReference type="EMBL" id="AZHD01000010">
    <property type="protein sequence ID" value="OAA59530.1"/>
    <property type="molecule type" value="Genomic_DNA"/>
</dbReference>
<keyword evidence="3" id="KW-1185">Reference proteome</keyword>
<reference evidence="2 3" key="1">
    <citation type="journal article" date="2016" name="Genome Biol. Evol.">
        <title>Divergent and convergent evolution of fungal pathogenicity.</title>
        <authorList>
            <person name="Shang Y."/>
            <person name="Xiao G."/>
            <person name="Zheng P."/>
            <person name="Cen K."/>
            <person name="Zhan S."/>
            <person name="Wang C."/>
        </authorList>
    </citation>
    <scope>NUCLEOTIDE SEQUENCE [LARGE SCALE GENOMIC DNA]</scope>
    <source>
        <strain evidence="2 3">RCEF 264</strain>
    </source>
</reference>
<evidence type="ECO:0000256" key="1">
    <source>
        <dbReference type="SAM" id="MobiDB-lite"/>
    </source>
</evidence>
<accession>A0A167SDR9</accession>
<name>A0A167SDR9_9HYPO</name>
<protein>
    <submittedName>
        <fullName evidence="2">Uncharacterized protein</fullName>
    </submittedName>
</protein>
<dbReference type="Proteomes" id="UP000076874">
    <property type="component" value="Unassembled WGS sequence"/>
</dbReference>
<gene>
    <name evidence="2" type="ORF">SPI_05728</name>
</gene>